<evidence type="ECO:0000313" key="2">
    <source>
        <dbReference type="EMBL" id="KAA1077960.1"/>
    </source>
</evidence>
<comment type="caution">
    <text evidence="1">The sequence shown here is derived from an EMBL/GenBank/DDBJ whole genome shotgun (WGS) entry which is preliminary data.</text>
</comment>
<dbReference type="EMBL" id="VSWC01000144">
    <property type="protein sequence ID" value="KAA1077960.1"/>
    <property type="molecule type" value="Genomic_DNA"/>
</dbReference>
<keyword evidence="3" id="KW-1185">Reference proteome</keyword>
<accession>A0A5B0M6R0</accession>
<dbReference type="Proteomes" id="UP000324748">
    <property type="component" value="Unassembled WGS sequence"/>
</dbReference>
<evidence type="ECO:0000313" key="1">
    <source>
        <dbReference type="EMBL" id="KAA1071929.1"/>
    </source>
</evidence>
<sequence>MVTKTCSVPHLIQDSTDKTFTSGVGLVVGLMKQNLEEDPEFKAGKKLDLWIQDRLVKSFNVKYILLENPKLVTTHIMIRVGREFTFDGYLSRWDLKERTAIITVLCFSPINMGGSSPTSKTNAYSPQLSPVNKGLKLNPKVVFSNHWLNQEMVVSTEMLPQFLSH</sequence>
<organism evidence="1 3">
    <name type="scientific">Puccinia graminis f. sp. tritici</name>
    <dbReference type="NCBI Taxonomy" id="56615"/>
    <lineage>
        <taxon>Eukaryota</taxon>
        <taxon>Fungi</taxon>
        <taxon>Dikarya</taxon>
        <taxon>Basidiomycota</taxon>
        <taxon>Pucciniomycotina</taxon>
        <taxon>Pucciniomycetes</taxon>
        <taxon>Pucciniales</taxon>
        <taxon>Pucciniaceae</taxon>
        <taxon>Puccinia</taxon>
    </lineage>
</organism>
<proteinExistence type="predicted"/>
<dbReference type="EMBL" id="VSWC01000170">
    <property type="protein sequence ID" value="KAA1071929.1"/>
    <property type="molecule type" value="Genomic_DNA"/>
</dbReference>
<dbReference type="OrthoDB" id="2516518at2759"/>
<reference evidence="1 3" key="1">
    <citation type="submission" date="2019-05" db="EMBL/GenBank/DDBJ databases">
        <title>Emergence of the Ug99 lineage of the wheat stem rust pathogen through somatic hybridization.</title>
        <authorList>
            <person name="Li F."/>
            <person name="Upadhyaya N.M."/>
            <person name="Sperschneider J."/>
            <person name="Matny O."/>
            <person name="Nguyen-Phuc H."/>
            <person name="Mago R."/>
            <person name="Raley C."/>
            <person name="Miller M.E."/>
            <person name="Silverstein K.A.T."/>
            <person name="Henningsen E."/>
            <person name="Hirsch C.D."/>
            <person name="Visser B."/>
            <person name="Pretorius Z.A."/>
            <person name="Steffenson B.J."/>
            <person name="Schwessinger B."/>
            <person name="Dodds P.N."/>
            <person name="Figueroa M."/>
        </authorList>
    </citation>
    <scope>NUCLEOTIDE SEQUENCE [LARGE SCALE GENOMIC DNA]</scope>
    <source>
        <strain evidence="1">21-0</strain>
    </source>
</reference>
<gene>
    <name evidence="1" type="ORF">PGT21_023085</name>
    <name evidence="2" type="ORF">PGT21_024990</name>
</gene>
<evidence type="ECO:0000313" key="3">
    <source>
        <dbReference type="Proteomes" id="UP000324748"/>
    </source>
</evidence>
<protein>
    <submittedName>
        <fullName evidence="1">Uncharacterized protein</fullName>
    </submittedName>
</protein>
<dbReference type="AlphaFoldDB" id="A0A5B0M6R0"/>
<name>A0A5B0M6R0_PUCGR</name>